<sequence>MYVVEPTSLLNKSSFFPLQNISFIFLYISTVYTHKSHCSQLIIKLLFVSYSERVRRGTNSQLVKQINILCLTSW</sequence>
<dbReference type="AlphaFoldDB" id="A0A251TXC0"/>
<evidence type="ECO:0000313" key="2">
    <source>
        <dbReference type="EMBL" id="OTG14631.1"/>
    </source>
</evidence>
<keyword evidence="1" id="KW-0812">Transmembrane</keyword>
<organism evidence="2 3">
    <name type="scientific">Helianthus annuus</name>
    <name type="common">Common sunflower</name>
    <dbReference type="NCBI Taxonomy" id="4232"/>
    <lineage>
        <taxon>Eukaryota</taxon>
        <taxon>Viridiplantae</taxon>
        <taxon>Streptophyta</taxon>
        <taxon>Embryophyta</taxon>
        <taxon>Tracheophyta</taxon>
        <taxon>Spermatophyta</taxon>
        <taxon>Magnoliopsida</taxon>
        <taxon>eudicotyledons</taxon>
        <taxon>Gunneridae</taxon>
        <taxon>Pentapetalae</taxon>
        <taxon>asterids</taxon>
        <taxon>campanulids</taxon>
        <taxon>Asterales</taxon>
        <taxon>Asteraceae</taxon>
        <taxon>Asteroideae</taxon>
        <taxon>Heliantheae alliance</taxon>
        <taxon>Heliantheae</taxon>
        <taxon>Helianthus</taxon>
    </lineage>
</organism>
<reference evidence="3" key="1">
    <citation type="journal article" date="2017" name="Nature">
        <title>The sunflower genome provides insights into oil metabolism, flowering and Asterid evolution.</title>
        <authorList>
            <person name="Badouin H."/>
            <person name="Gouzy J."/>
            <person name="Grassa C.J."/>
            <person name="Murat F."/>
            <person name="Staton S.E."/>
            <person name="Cottret L."/>
            <person name="Lelandais-Briere C."/>
            <person name="Owens G.L."/>
            <person name="Carrere S."/>
            <person name="Mayjonade B."/>
            <person name="Legrand L."/>
            <person name="Gill N."/>
            <person name="Kane N.C."/>
            <person name="Bowers J.E."/>
            <person name="Hubner S."/>
            <person name="Bellec A."/>
            <person name="Berard A."/>
            <person name="Berges H."/>
            <person name="Blanchet N."/>
            <person name="Boniface M.C."/>
            <person name="Brunel D."/>
            <person name="Catrice O."/>
            <person name="Chaidir N."/>
            <person name="Claudel C."/>
            <person name="Donnadieu C."/>
            <person name="Faraut T."/>
            <person name="Fievet G."/>
            <person name="Helmstetter N."/>
            <person name="King M."/>
            <person name="Knapp S.J."/>
            <person name="Lai Z."/>
            <person name="Le Paslier M.C."/>
            <person name="Lippi Y."/>
            <person name="Lorenzon L."/>
            <person name="Mandel J.R."/>
            <person name="Marage G."/>
            <person name="Marchand G."/>
            <person name="Marquand E."/>
            <person name="Bret-Mestries E."/>
            <person name="Morien E."/>
            <person name="Nambeesan S."/>
            <person name="Nguyen T."/>
            <person name="Pegot-Espagnet P."/>
            <person name="Pouilly N."/>
            <person name="Raftis F."/>
            <person name="Sallet E."/>
            <person name="Schiex T."/>
            <person name="Thomas J."/>
            <person name="Vandecasteele C."/>
            <person name="Vares D."/>
            <person name="Vear F."/>
            <person name="Vautrin S."/>
            <person name="Crespi M."/>
            <person name="Mangin B."/>
            <person name="Burke J.M."/>
            <person name="Salse J."/>
            <person name="Munos S."/>
            <person name="Vincourt P."/>
            <person name="Rieseberg L.H."/>
            <person name="Langlade N.B."/>
        </authorList>
    </citation>
    <scope>NUCLEOTIDE SEQUENCE [LARGE SCALE GENOMIC DNA]</scope>
    <source>
        <strain evidence="3">cv. SF193</strain>
    </source>
</reference>
<feature type="transmembrane region" description="Helical" evidence="1">
    <location>
        <begin position="15"/>
        <end position="34"/>
    </location>
</feature>
<name>A0A251TXC0_HELAN</name>
<dbReference type="InParanoid" id="A0A251TXC0"/>
<accession>A0A251TXC0</accession>
<protein>
    <submittedName>
        <fullName evidence="2">Uncharacterized protein</fullName>
    </submittedName>
</protein>
<keyword evidence="1" id="KW-1133">Transmembrane helix</keyword>
<keyword evidence="3" id="KW-1185">Reference proteome</keyword>
<proteinExistence type="predicted"/>
<keyword evidence="1" id="KW-0472">Membrane</keyword>
<dbReference type="EMBL" id="CM007898">
    <property type="protein sequence ID" value="OTG14631.1"/>
    <property type="molecule type" value="Genomic_DNA"/>
</dbReference>
<dbReference type="Proteomes" id="UP000215914">
    <property type="component" value="Chromosome 9"/>
</dbReference>
<evidence type="ECO:0000313" key="3">
    <source>
        <dbReference type="Proteomes" id="UP000215914"/>
    </source>
</evidence>
<gene>
    <name evidence="2" type="ORF">HannXRQ_Chr09g0251581</name>
</gene>
<evidence type="ECO:0000256" key="1">
    <source>
        <dbReference type="SAM" id="Phobius"/>
    </source>
</evidence>